<keyword evidence="7" id="KW-1185">Reference proteome</keyword>
<reference evidence="7" key="1">
    <citation type="journal article" date="2019" name="Int. J. Syst. Evol. Microbiol.">
        <title>The Global Catalogue of Microorganisms (GCM) 10K type strain sequencing project: providing services to taxonomists for standard genome sequencing and annotation.</title>
        <authorList>
            <consortium name="The Broad Institute Genomics Platform"/>
            <consortium name="The Broad Institute Genome Sequencing Center for Infectious Disease"/>
            <person name="Wu L."/>
            <person name="Ma J."/>
        </authorList>
    </citation>
    <scope>NUCLEOTIDE SEQUENCE [LARGE SCALE GENOMIC DNA]</scope>
    <source>
        <strain evidence="7">NBRC 105830</strain>
    </source>
</reference>
<evidence type="ECO:0000313" key="7">
    <source>
        <dbReference type="Proteomes" id="UP001157109"/>
    </source>
</evidence>
<gene>
    <name evidence="6" type="ORF">GCM10025862_28660</name>
</gene>
<dbReference type="PANTHER" id="PTHR42813">
    <property type="entry name" value="ZINC-TYPE ALCOHOL DEHYDROGENASE-LIKE"/>
    <property type="match status" value="1"/>
</dbReference>
<keyword evidence="3" id="KW-0862">Zinc</keyword>
<evidence type="ECO:0000256" key="4">
    <source>
        <dbReference type="ARBA" id="ARBA00023002"/>
    </source>
</evidence>
<dbReference type="Gene3D" id="3.90.180.10">
    <property type="entry name" value="Medium-chain alcohol dehydrogenases, catalytic domain"/>
    <property type="match status" value="1"/>
</dbReference>
<keyword evidence="4" id="KW-0560">Oxidoreductase</keyword>
<dbReference type="EMBL" id="BSUJ01000001">
    <property type="protein sequence ID" value="GMA20845.1"/>
    <property type="molecule type" value="Genomic_DNA"/>
</dbReference>
<dbReference type="Pfam" id="PF08240">
    <property type="entry name" value="ADH_N"/>
    <property type="match status" value="1"/>
</dbReference>
<protein>
    <recommendedName>
        <fullName evidence="5">Alcohol dehydrogenase-like N-terminal domain-containing protein</fullName>
    </recommendedName>
</protein>
<feature type="domain" description="Alcohol dehydrogenase-like N-terminal" evidence="5">
    <location>
        <begin position="25"/>
        <end position="118"/>
    </location>
</feature>
<dbReference type="InterPro" id="IPR013154">
    <property type="entry name" value="ADH-like_N"/>
</dbReference>
<organism evidence="6 7">
    <name type="scientific">Arsenicicoccus piscis</name>
    <dbReference type="NCBI Taxonomy" id="673954"/>
    <lineage>
        <taxon>Bacteria</taxon>
        <taxon>Bacillati</taxon>
        <taxon>Actinomycetota</taxon>
        <taxon>Actinomycetes</taxon>
        <taxon>Micrococcales</taxon>
        <taxon>Intrasporangiaceae</taxon>
        <taxon>Arsenicicoccus</taxon>
    </lineage>
</organism>
<dbReference type="SUPFAM" id="SSF50129">
    <property type="entry name" value="GroES-like"/>
    <property type="match status" value="1"/>
</dbReference>
<comment type="caution">
    <text evidence="6">The sequence shown here is derived from an EMBL/GenBank/DDBJ whole genome shotgun (WGS) entry which is preliminary data.</text>
</comment>
<evidence type="ECO:0000256" key="2">
    <source>
        <dbReference type="ARBA" id="ARBA00022723"/>
    </source>
</evidence>
<comment type="cofactor">
    <cofactor evidence="1">
        <name>Zn(2+)</name>
        <dbReference type="ChEBI" id="CHEBI:29105"/>
    </cofactor>
</comment>
<keyword evidence="2" id="KW-0479">Metal-binding</keyword>
<evidence type="ECO:0000313" key="6">
    <source>
        <dbReference type="EMBL" id="GMA20845.1"/>
    </source>
</evidence>
<dbReference type="Proteomes" id="UP001157109">
    <property type="component" value="Unassembled WGS sequence"/>
</dbReference>
<proteinExistence type="predicted"/>
<evidence type="ECO:0000256" key="3">
    <source>
        <dbReference type="ARBA" id="ARBA00022833"/>
    </source>
</evidence>
<evidence type="ECO:0000256" key="1">
    <source>
        <dbReference type="ARBA" id="ARBA00001947"/>
    </source>
</evidence>
<dbReference type="InterPro" id="IPR011032">
    <property type="entry name" value="GroES-like_sf"/>
</dbReference>
<name>A0ABQ6HQV0_9MICO</name>
<evidence type="ECO:0000259" key="5">
    <source>
        <dbReference type="Pfam" id="PF08240"/>
    </source>
</evidence>
<dbReference type="PROSITE" id="PS00059">
    <property type="entry name" value="ADH_ZINC"/>
    <property type="match status" value="1"/>
</dbReference>
<dbReference type="InterPro" id="IPR002328">
    <property type="entry name" value="ADH_Zn_CS"/>
</dbReference>
<accession>A0ABQ6HQV0</accession>
<dbReference type="PANTHER" id="PTHR42813:SF2">
    <property type="entry name" value="DEHYDROGENASE, ZINC-CONTAINING, PUTATIVE (AFU_ORTHOLOGUE AFUA_2G02810)-RELATED"/>
    <property type="match status" value="1"/>
</dbReference>
<sequence>MRATVLHAPGDIRLEEVPEPTIMAPTDAIVRVTAACICGSDLWPYRGASPVTEPRRIGHELIGVVEAVGPGVSTMLPGTTVISPFTYSDSTCAHCRAGCRARASTEGTSGRTTVTGTSSTAARASWCASRSPTAPSCRCAAR</sequence>